<keyword evidence="4" id="KW-1185">Reference proteome</keyword>
<organism evidence="3 4">
    <name type="scientific">Virgisporangium aurantiacum</name>
    <dbReference type="NCBI Taxonomy" id="175570"/>
    <lineage>
        <taxon>Bacteria</taxon>
        <taxon>Bacillati</taxon>
        <taxon>Actinomycetota</taxon>
        <taxon>Actinomycetes</taxon>
        <taxon>Micromonosporales</taxon>
        <taxon>Micromonosporaceae</taxon>
        <taxon>Virgisporangium</taxon>
    </lineage>
</organism>
<gene>
    <name evidence="3" type="ORF">Vau01_115960</name>
</gene>
<keyword evidence="2" id="KW-0472">Membrane</keyword>
<reference evidence="3" key="1">
    <citation type="submission" date="2021-01" db="EMBL/GenBank/DDBJ databases">
        <title>Whole genome shotgun sequence of Virgisporangium aurantiacum NBRC 16421.</title>
        <authorList>
            <person name="Komaki H."/>
            <person name="Tamura T."/>
        </authorList>
    </citation>
    <scope>NUCLEOTIDE SEQUENCE</scope>
    <source>
        <strain evidence="3">NBRC 16421</strain>
    </source>
</reference>
<comment type="caution">
    <text evidence="3">The sequence shown here is derived from an EMBL/GenBank/DDBJ whole genome shotgun (WGS) entry which is preliminary data.</text>
</comment>
<protein>
    <submittedName>
        <fullName evidence="3">Uncharacterized protein</fullName>
    </submittedName>
</protein>
<evidence type="ECO:0000256" key="1">
    <source>
        <dbReference type="SAM" id="MobiDB-lite"/>
    </source>
</evidence>
<dbReference type="CDD" id="cd00093">
    <property type="entry name" value="HTH_XRE"/>
    <property type="match status" value="1"/>
</dbReference>
<feature type="region of interest" description="Disordered" evidence="1">
    <location>
        <begin position="61"/>
        <end position="86"/>
    </location>
</feature>
<name>A0A8J3ZL95_9ACTN</name>
<evidence type="ECO:0000313" key="3">
    <source>
        <dbReference type="EMBL" id="GIJ64080.1"/>
    </source>
</evidence>
<dbReference type="EMBL" id="BOPG01000107">
    <property type="protein sequence ID" value="GIJ64080.1"/>
    <property type="molecule type" value="Genomic_DNA"/>
</dbReference>
<sequence length="203" mass="22565">MRHIARRTGLRKSTISDWFNYRSFPQYETFSVFLSYFDDEAWRRDLAIMWQAAWEAHQAARSAAPARPRDHPGPPPSATQRRPRWRRPAAAGVALLVLMLAAYAVVRTTGLIGGNDALARPADSTAPAVGIVGGTCMVVTARDVRVFTSASADEPWTTWARGTSFWVDRDAGSTSRYRTTLGNGRHGWVTTDHRYVQPATTCV</sequence>
<dbReference type="AlphaFoldDB" id="A0A8J3ZL95"/>
<evidence type="ECO:0000313" key="4">
    <source>
        <dbReference type="Proteomes" id="UP000612585"/>
    </source>
</evidence>
<evidence type="ECO:0000256" key="2">
    <source>
        <dbReference type="SAM" id="Phobius"/>
    </source>
</evidence>
<accession>A0A8J3ZL95</accession>
<keyword evidence="2" id="KW-1133">Transmembrane helix</keyword>
<dbReference type="InterPro" id="IPR001387">
    <property type="entry name" value="Cro/C1-type_HTH"/>
</dbReference>
<feature type="transmembrane region" description="Helical" evidence="2">
    <location>
        <begin position="89"/>
        <end position="106"/>
    </location>
</feature>
<dbReference type="RefSeq" id="WP_204011931.1">
    <property type="nucleotide sequence ID" value="NZ_BOPG01000107.1"/>
</dbReference>
<keyword evidence="2" id="KW-0812">Transmembrane</keyword>
<dbReference type="Proteomes" id="UP000612585">
    <property type="component" value="Unassembled WGS sequence"/>
</dbReference>
<proteinExistence type="predicted"/>